<dbReference type="RefSeq" id="WP_186912629.1">
    <property type="nucleotide sequence ID" value="NZ_JACOFV010000010.1"/>
</dbReference>
<evidence type="ECO:0000256" key="1">
    <source>
        <dbReference type="ARBA" id="ARBA00023002"/>
    </source>
</evidence>
<evidence type="ECO:0000313" key="6">
    <source>
        <dbReference type="EMBL" id="MBC3862696.1"/>
    </source>
</evidence>
<evidence type="ECO:0000313" key="7">
    <source>
        <dbReference type="Proteomes" id="UP000634011"/>
    </source>
</evidence>
<dbReference type="Gene3D" id="3.40.50.720">
    <property type="entry name" value="NAD(P)-binding Rossmann-like Domain"/>
    <property type="match status" value="1"/>
</dbReference>
<dbReference type="SUPFAM" id="SSF51735">
    <property type="entry name" value="NAD(P)-binding Rossmann-fold domains"/>
    <property type="match status" value="1"/>
</dbReference>
<gene>
    <name evidence="6" type="ORF">H8K32_11335</name>
</gene>
<dbReference type="InterPro" id="IPR013328">
    <property type="entry name" value="6PGD_dom2"/>
</dbReference>
<name>A0A923HER8_9BURK</name>
<dbReference type="Pfam" id="PF14833">
    <property type="entry name" value="NAD_binding_11"/>
    <property type="match status" value="1"/>
</dbReference>
<evidence type="ECO:0000256" key="3">
    <source>
        <dbReference type="PIRSR" id="PIRSR000103-1"/>
    </source>
</evidence>
<dbReference type="InterPro" id="IPR006115">
    <property type="entry name" value="6PGDH_NADP-bd"/>
</dbReference>
<dbReference type="InterPro" id="IPR036291">
    <property type="entry name" value="NAD(P)-bd_dom_sf"/>
</dbReference>
<evidence type="ECO:0000259" key="4">
    <source>
        <dbReference type="Pfam" id="PF03446"/>
    </source>
</evidence>
<dbReference type="PANTHER" id="PTHR43060:SF15">
    <property type="entry name" value="3-HYDROXYISOBUTYRATE DEHYDROGENASE-LIKE 1, MITOCHONDRIAL-RELATED"/>
    <property type="match status" value="1"/>
</dbReference>
<accession>A0A923HER8</accession>
<dbReference type="PANTHER" id="PTHR43060">
    <property type="entry name" value="3-HYDROXYISOBUTYRATE DEHYDROGENASE-LIKE 1, MITOCHONDRIAL-RELATED"/>
    <property type="match status" value="1"/>
</dbReference>
<feature type="active site" evidence="3">
    <location>
        <position position="172"/>
    </location>
</feature>
<dbReference type="EMBL" id="JACOFV010000010">
    <property type="protein sequence ID" value="MBC3862696.1"/>
    <property type="molecule type" value="Genomic_DNA"/>
</dbReference>
<keyword evidence="2" id="KW-0520">NAD</keyword>
<dbReference type="GO" id="GO:0050661">
    <property type="term" value="F:NADP binding"/>
    <property type="evidence" value="ECO:0007669"/>
    <property type="project" value="InterPro"/>
</dbReference>
<organism evidence="6 7">
    <name type="scientific">Undibacterium jejuense</name>
    <dbReference type="NCBI Taxonomy" id="1344949"/>
    <lineage>
        <taxon>Bacteria</taxon>
        <taxon>Pseudomonadati</taxon>
        <taxon>Pseudomonadota</taxon>
        <taxon>Betaproteobacteria</taxon>
        <taxon>Burkholderiales</taxon>
        <taxon>Oxalobacteraceae</taxon>
        <taxon>Undibacterium</taxon>
    </lineage>
</organism>
<feature type="domain" description="3-hydroxyisobutyrate dehydrogenase-like NAD-binding" evidence="5">
    <location>
        <begin position="168"/>
        <end position="286"/>
    </location>
</feature>
<evidence type="ECO:0000259" key="5">
    <source>
        <dbReference type="Pfam" id="PF14833"/>
    </source>
</evidence>
<dbReference type="Gene3D" id="1.10.1040.10">
    <property type="entry name" value="N-(1-d-carboxylethyl)-l-norvaline Dehydrogenase, domain 2"/>
    <property type="match status" value="1"/>
</dbReference>
<dbReference type="InterPro" id="IPR008927">
    <property type="entry name" value="6-PGluconate_DH-like_C_sf"/>
</dbReference>
<evidence type="ECO:0000256" key="2">
    <source>
        <dbReference type="ARBA" id="ARBA00023027"/>
    </source>
</evidence>
<dbReference type="Pfam" id="PF03446">
    <property type="entry name" value="NAD_binding_2"/>
    <property type="match status" value="1"/>
</dbReference>
<dbReference type="InterPro" id="IPR029154">
    <property type="entry name" value="HIBADH-like_NADP-bd"/>
</dbReference>
<dbReference type="GO" id="GO:0051287">
    <property type="term" value="F:NAD binding"/>
    <property type="evidence" value="ECO:0007669"/>
    <property type="project" value="InterPro"/>
</dbReference>
<comment type="caution">
    <text evidence="6">The sequence shown here is derived from an EMBL/GenBank/DDBJ whole genome shotgun (WGS) entry which is preliminary data.</text>
</comment>
<dbReference type="Proteomes" id="UP000634011">
    <property type="component" value="Unassembled WGS sequence"/>
</dbReference>
<sequence length="296" mass="31489">MSKIALLGMGAMGSRMAKALIEAKHTLHIYNVVGNACEPIVALGAKAFVTPREAAVGVDFVIAMVWDDAASAYVWLDPEIGAMQSLSKGAVAIECATLTVEHEARLMKAAEAQDVEFVSAPMSGSLPEADAKTLIFTTGASKQAFSKVEPILMAMGQKINHAGDPLDGISLKLLINSKLALEYAAMAEMIAFLLASGKDAKRYLEIAASTAPFSARGVREARYMLDGNETSRVKINQLIKDSANHIAQCKTHGVPCHMTEAANLVFRKASAAGFGDLDAVALARIYREQTAQYQAA</sequence>
<proteinExistence type="predicted"/>
<keyword evidence="1" id="KW-0560">Oxidoreductase</keyword>
<feature type="domain" description="6-phosphogluconate dehydrogenase NADP-binding" evidence="4">
    <location>
        <begin position="3"/>
        <end position="163"/>
    </location>
</feature>
<dbReference type="InterPro" id="IPR015815">
    <property type="entry name" value="HIBADH-related"/>
</dbReference>
<dbReference type="GO" id="GO:0016491">
    <property type="term" value="F:oxidoreductase activity"/>
    <property type="evidence" value="ECO:0007669"/>
    <property type="project" value="UniProtKB-KW"/>
</dbReference>
<keyword evidence="7" id="KW-1185">Reference proteome</keyword>
<dbReference type="AlphaFoldDB" id="A0A923HER8"/>
<dbReference type="PIRSF" id="PIRSF000103">
    <property type="entry name" value="HIBADH"/>
    <property type="match status" value="1"/>
</dbReference>
<dbReference type="SUPFAM" id="SSF48179">
    <property type="entry name" value="6-phosphogluconate dehydrogenase C-terminal domain-like"/>
    <property type="match status" value="1"/>
</dbReference>
<protein>
    <submittedName>
        <fullName evidence="6">NAD(P)-dependent oxidoreductase</fullName>
    </submittedName>
</protein>
<reference evidence="6" key="1">
    <citation type="submission" date="2020-08" db="EMBL/GenBank/DDBJ databases">
        <title>Novel species isolated from subtropical streams in China.</title>
        <authorList>
            <person name="Lu H."/>
        </authorList>
    </citation>
    <scope>NUCLEOTIDE SEQUENCE</scope>
    <source>
        <strain evidence="6">KACC 12607</strain>
    </source>
</reference>